<name>A0AAW6SEM0_ENTCL</name>
<sequence>MKNAIILLSLAGVVNFYSPGVLANAADVSAAVKNYTFKEGEAYGLSQVYKVNAPDVGFPPYYIFMKLGVEYAYPFVFNREGVPGKDEPYSRCNVVLNFNAQYLIPDRKYNSGYAEDSEPCLGMEKLWIIKGSKDIKWFVTDTLYKSEGDTPEKTEEVYFYTNGNFCFSQEASVKLAANKITMEGLKNIALDKKDFEQCAK</sequence>
<gene>
    <name evidence="2" type="ORF">N7383_25710</name>
</gene>
<dbReference type="RefSeq" id="WP_127869321.1">
    <property type="nucleotide sequence ID" value="NZ_CAIZTI010000054.1"/>
</dbReference>
<dbReference type="Proteomes" id="UP001158360">
    <property type="component" value="Unassembled WGS sequence"/>
</dbReference>
<feature type="chain" id="PRO_5043666907" evidence="1">
    <location>
        <begin position="24"/>
        <end position="200"/>
    </location>
</feature>
<dbReference type="AlphaFoldDB" id="A0AAW6SEM0"/>
<evidence type="ECO:0000256" key="1">
    <source>
        <dbReference type="SAM" id="SignalP"/>
    </source>
</evidence>
<accession>A0AAW6SEM0</accession>
<protein>
    <submittedName>
        <fullName evidence="2">Uncharacterized protein</fullName>
    </submittedName>
</protein>
<comment type="caution">
    <text evidence="2">The sequence shown here is derived from an EMBL/GenBank/DDBJ whole genome shotgun (WGS) entry which is preliminary data.</text>
</comment>
<organism evidence="2 3">
    <name type="scientific">Enterobacter cloacae</name>
    <dbReference type="NCBI Taxonomy" id="550"/>
    <lineage>
        <taxon>Bacteria</taxon>
        <taxon>Pseudomonadati</taxon>
        <taxon>Pseudomonadota</taxon>
        <taxon>Gammaproteobacteria</taxon>
        <taxon>Enterobacterales</taxon>
        <taxon>Enterobacteriaceae</taxon>
        <taxon>Enterobacter</taxon>
        <taxon>Enterobacter cloacae complex</taxon>
    </lineage>
</organism>
<proteinExistence type="predicted"/>
<reference evidence="2" key="1">
    <citation type="submission" date="2022-09" db="EMBL/GenBank/DDBJ databases">
        <title>Intensive care unit water sources are persistently colonized with multi-drug resistant bacteria and are the site of extensive horizontal gene transfer of antibiotic resistance genes.</title>
        <authorList>
            <person name="Diorio-Toth L."/>
        </authorList>
    </citation>
    <scope>NUCLEOTIDE SEQUENCE</scope>
    <source>
        <strain evidence="2">GD04139</strain>
    </source>
</reference>
<feature type="signal peptide" evidence="1">
    <location>
        <begin position="1"/>
        <end position="23"/>
    </location>
</feature>
<dbReference type="EMBL" id="JAODZM010000088">
    <property type="protein sequence ID" value="MDH0199021.1"/>
    <property type="molecule type" value="Genomic_DNA"/>
</dbReference>
<keyword evidence="1" id="KW-0732">Signal</keyword>
<evidence type="ECO:0000313" key="2">
    <source>
        <dbReference type="EMBL" id="MDH0199021.1"/>
    </source>
</evidence>
<evidence type="ECO:0000313" key="3">
    <source>
        <dbReference type="Proteomes" id="UP001158360"/>
    </source>
</evidence>